<name>A0A5J4KW69_9CHLR</name>
<evidence type="ECO:0000259" key="3">
    <source>
        <dbReference type="Pfam" id="PF02638"/>
    </source>
</evidence>
<dbReference type="AlphaFoldDB" id="A0A5J4KW69"/>
<dbReference type="Gene3D" id="3.20.20.80">
    <property type="entry name" value="Glycosidases"/>
    <property type="match status" value="1"/>
</dbReference>
<dbReference type="PANTHER" id="PTHR43405">
    <property type="entry name" value="GLYCOSYL HYDROLASE DIGH"/>
    <property type="match status" value="1"/>
</dbReference>
<feature type="signal peptide" evidence="2">
    <location>
        <begin position="1"/>
        <end position="27"/>
    </location>
</feature>
<reference evidence="4 5" key="1">
    <citation type="submission" date="2019-10" db="EMBL/GenBank/DDBJ databases">
        <title>Dictyobacter vulcani sp. nov., within the class Ktedonobacteria, isolated from soil of volcanic Mt. Zao.</title>
        <authorList>
            <person name="Zheng Y."/>
            <person name="Wang C.M."/>
            <person name="Sakai Y."/>
            <person name="Abe K."/>
            <person name="Yokota A."/>
            <person name="Yabe S."/>
        </authorList>
    </citation>
    <scope>NUCLEOTIDE SEQUENCE [LARGE SCALE GENOMIC DNA]</scope>
    <source>
        <strain evidence="4 5">W12</strain>
    </source>
</reference>
<evidence type="ECO:0000256" key="2">
    <source>
        <dbReference type="SAM" id="SignalP"/>
    </source>
</evidence>
<dbReference type="SUPFAM" id="SSF51445">
    <property type="entry name" value="(Trans)glycosidases"/>
    <property type="match status" value="1"/>
</dbReference>
<feature type="chain" id="PRO_5023902752" description="Glycosyl hydrolase-like 10 domain-containing protein" evidence="2">
    <location>
        <begin position="28"/>
        <end position="194"/>
    </location>
</feature>
<organism evidence="4 5">
    <name type="scientific">Dictyobacter vulcani</name>
    <dbReference type="NCBI Taxonomy" id="2607529"/>
    <lineage>
        <taxon>Bacteria</taxon>
        <taxon>Bacillati</taxon>
        <taxon>Chloroflexota</taxon>
        <taxon>Ktedonobacteria</taxon>
        <taxon>Ktedonobacterales</taxon>
        <taxon>Dictyobacteraceae</taxon>
        <taxon>Dictyobacter</taxon>
    </lineage>
</organism>
<evidence type="ECO:0000313" key="4">
    <source>
        <dbReference type="EMBL" id="GER90770.1"/>
    </source>
</evidence>
<evidence type="ECO:0000256" key="1">
    <source>
        <dbReference type="ARBA" id="ARBA00022729"/>
    </source>
</evidence>
<dbReference type="Proteomes" id="UP000326912">
    <property type="component" value="Unassembled WGS sequence"/>
</dbReference>
<dbReference type="PANTHER" id="PTHR43405:SF1">
    <property type="entry name" value="GLYCOSYL HYDROLASE DIGH"/>
    <property type="match status" value="1"/>
</dbReference>
<accession>A0A5J4KW69</accession>
<dbReference type="InterPro" id="IPR052177">
    <property type="entry name" value="Divisome_Glycosyl_Hydrolase"/>
</dbReference>
<gene>
    <name evidence="4" type="ORF">KDW_49320</name>
</gene>
<dbReference type="InterPro" id="IPR003790">
    <property type="entry name" value="GHL10"/>
</dbReference>
<keyword evidence="1 2" id="KW-0732">Signal</keyword>
<keyword evidence="5" id="KW-1185">Reference proteome</keyword>
<dbReference type="EMBL" id="BKZW01000002">
    <property type="protein sequence ID" value="GER90770.1"/>
    <property type="molecule type" value="Genomic_DNA"/>
</dbReference>
<sequence>MRKISTLIVVCTVVALIMLPGTLSARAATSIMQKRDCPTMPQETQYPKRQLRGAWIATVANIDWPTQPGLPIETQKQQFISELDQLQAMHMNAAFVQIRPTMDAFYPSKYVPWSQYLTGVQGKDPGYDPLAFMLNETHKRNMEFHAWFNPYRVSLQADVTKLAPTTQRIYIQIGLYSMGAAFTLIQAFQRPENL</sequence>
<protein>
    <recommendedName>
        <fullName evidence="3">Glycosyl hydrolase-like 10 domain-containing protein</fullName>
    </recommendedName>
</protein>
<dbReference type="InterPro" id="IPR017853">
    <property type="entry name" value="GH"/>
</dbReference>
<dbReference type="Pfam" id="PF02638">
    <property type="entry name" value="GHL10"/>
    <property type="match status" value="1"/>
</dbReference>
<evidence type="ECO:0000313" key="5">
    <source>
        <dbReference type="Proteomes" id="UP000326912"/>
    </source>
</evidence>
<proteinExistence type="predicted"/>
<feature type="domain" description="Glycosyl hydrolase-like 10" evidence="3">
    <location>
        <begin position="50"/>
        <end position="158"/>
    </location>
</feature>
<comment type="caution">
    <text evidence="4">The sequence shown here is derived from an EMBL/GenBank/DDBJ whole genome shotgun (WGS) entry which is preliminary data.</text>
</comment>